<evidence type="ECO:0000256" key="5">
    <source>
        <dbReference type="ARBA" id="ARBA00023242"/>
    </source>
</evidence>
<evidence type="ECO:0000313" key="10">
    <source>
        <dbReference type="Ensembl" id="ENSNNAP00000020669.1"/>
    </source>
</evidence>
<comment type="similarity">
    <text evidence="3">Belongs to the CCNDBP1 family.</text>
</comment>
<feature type="region of interest" description="Disordered" evidence="7">
    <location>
        <begin position="1"/>
        <end position="53"/>
    </location>
</feature>
<feature type="compositionally biased region" description="Low complexity" evidence="7">
    <location>
        <begin position="181"/>
        <end position="206"/>
    </location>
</feature>
<evidence type="ECO:0000256" key="4">
    <source>
        <dbReference type="ARBA" id="ARBA00022490"/>
    </source>
</evidence>
<reference evidence="10" key="2">
    <citation type="submission" date="2025-09" db="UniProtKB">
        <authorList>
            <consortium name="Ensembl"/>
        </authorList>
    </citation>
    <scope>IDENTIFICATION</scope>
</reference>
<protein>
    <submittedName>
        <fullName evidence="10">Uncharacterized protein</fullName>
    </submittedName>
</protein>
<dbReference type="Gene3D" id="1.20.1420.10">
    <property type="entry name" value="Talin, central domain"/>
    <property type="match status" value="1"/>
</dbReference>
<dbReference type="PANTHER" id="PTHR15492:SF1">
    <property type="entry name" value="CYCLIN-D1-BINDING PROTEIN 1"/>
    <property type="match status" value="1"/>
</dbReference>
<accession>A0A8C7E3D1</accession>
<evidence type="ECO:0000256" key="1">
    <source>
        <dbReference type="ARBA" id="ARBA00004123"/>
    </source>
</evidence>
<keyword evidence="11" id="KW-1185">Reference proteome</keyword>
<evidence type="ECO:0000256" key="7">
    <source>
        <dbReference type="SAM" id="MobiDB-lite"/>
    </source>
</evidence>
<keyword evidence="5" id="KW-0539">Nucleus</keyword>
<dbReference type="InterPro" id="IPR049317">
    <property type="entry name" value="GCIP-like_N"/>
</dbReference>
<evidence type="ECO:0000256" key="2">
    <source>
        <dbReference type="ARBA" id="ARBA00004496"/>
    </source>
</evidence>
<dbReference type="Proteomes" id="UP000694559">
    <property type="component" value="Unplaced"/>
</dbReference>
<feature type="region of interest" description="Disordered" evidence="7">
    <location>
        <begin position="97"/>
        <end position="125"/>
    </location>
</feature>
<keyword evidence="4" id="KW-0963">Cytoplasm</keyword>
<feature type="region of interest" description="Disordered" evidence="7">
    <location>
        <begin position="307"/>
        <end position="329"/>
    </location>
</feature>
<evidence type="ECO:0000256" key="6">
    <source>
        <dbReference type="ARBA" id="ARBA00023306"/>
    </source>
</evidence>
<evidence type="ECO:0000313" key="11">
    <source>
        <dbReference type="Proteomes" id="UP000694559"/>
    </source>
</evidence>
<evidence type="ECO:0000256" key="3">
    <source>
        <dbReference type="ARBA" id="ARBA00008940"/>
    </source>
</evidence>
<dbReference type="AlphaFoldDB" id="A0A8C7E3D1"/>
<evidence type="ECO:0000259" key="9">
    <source>
        <dbReference type="Pfam" id="PF20936"/>
    </source>
</evidence>
<reference evidence="10" key="1">
    <citation type="submission" date="2025-08" db="UniProtKB">
        <authorList>
            <consortium name="Ensembl"/>
        </authorList>
    </citation>
    <scope>IDENTIFICATION</scope>
</reference>
<proteinExistence type="inferred from homology"/>
<dbReference type="Ensembl" id="ENSNNAT00000021679.1">
    <property type="protein sequence ID" value="ENSNNAP00000020669.1"/>
    <property type="gene ID" value="ENSNNAG00000013706.1"/>
</dbReference>
<keyword evidence="6" id="KW-0131">Cell cycle</keyword>
<dbReference type="GO" id="GO:0005634">
    <property type="term" value="C:nucleus"/>
    <property type="evidence" value="ECO:0007669"/>
    <property type="project" value="UniProtKB-SubCell"/>
</dbReference>
<dbReference type="GO" id="GO:0005737">
    <property type="term" value="C:cytoplasm"/>
    <property type="evidence" value="ECO:0007669"/>
    <property type="project" value="UniProtKB-SubCell"/>
</dbReference>
<dbReference type="Gene3D" id="1.20.1410.10">
    <property type="entry name" value="I/LWEQ domain"/>
    <property type="match status" value="1"/>
</dbReference>
<feature type="region of interest" description="Disordered" evidence="7">
    <location>
        <begin position="152"/>
        <end position="223"/>
    </location>
</feature>
<dbReference type="OrthoDB" id="41588at2759"/>
<dbReference type="Pfam" id="PF20936">
    <property type="entry name" value="GCIP_C"/>
    <property type="match status" value="1"/>
</dbReference>
<dbReference type="InterPro" id="IPR049318">
    <property type="entry name" value="GCIP_C"/>
</dbReference>
<dbReference type="PANTHER" id="PTHR15492">
    <property type="entry name" value="CYCLIN D1-BINDING PROTEIN 1"/>
    <property type="match status" value="1"/>
</dbReference>
<dbReference type="Pfam" id="PF13324">
    <property type="entry name" value="GCIP_N"/>
    <property type="match status" value="1"/>
</dbReference>
<feature type="domain" description="Cyclin-D1-binding protein 1-like N-terminal" evidence="8">
    <location>
        <begin position="221"/>
        <end position="308"/>
    </location>
</feature>
<dbReference type="GeneTree" id="ENSGT00390000018016"/>
<organism evidence="10 11">
    <name type="scientific">Naja naja</name>
    <name type="common">Indian cobra</name>
    <dbReference type="NCBI Taxonomy" id="35670"/>
    <lineage>
        <taxon>Eukaryota</taxon>
        <taxon>Metazoa</taxon>
        <taxon>Chordata</taxon>
        <taxon>Craniata</taxon>
        <taxon>Vertebrata</taxon>
        <taxon>Euteleostomi</taxon>
        <taxon>Lepidosauria</taxon>
        <taxon>Squamata</taxon>
        <taxon>Bifurcata</taxon>
        <taxon>Unidentata</taxon>
        <taxon>Episquamata</taxon>
        <taxon>Toxicofera</taxon>
        <taxon>Serpentes</taxon>
        <taxon>Colubroidea</taxon>
        <taxon>Elapidae</taxon>
        <taxon>Elapinae</taxon>
        <taxon>Naja</taxon>
    </lineage>
</organism>
<sequence>SQRKPGSPGRAPFSPHSNERPEEAQARPLFPGSRSRGLPRRESRGSRPFPCRCGGSCACEGGLGGASGTPCPEPPPLQIPVSAVSGAQRRFSHQVKARLNFKGRASEAGRKRPRPDSTGGRTSGFLPSRCGWPWRRCGRRCGKRWRGCGAPAEAEAGRPLTGAASGRRWVRERRRAGGTGRAPVSGRASLTRASSLSSPRSGSLRGCLAGSHAAQPGRRPSPGKALNNAVRCAMIQMVEGMIQLIEVILRTPHESLSQEQLISTGGIWEACDRVSCLPHDNLAAATLAISSCLELIKDALEEMEQMQAEGGASPGDLLEEEALGSPGHRGFAWTDPERQLLGPCKGLVKATKAGLRKLLAAMRTHGGADTAEQVAQLDALAEATAELSPRTSHVCPPSEESWVRFLAGAVDHNLGKIKDATQGLLGDPGPAGEGWCCVGDARPEGQP</sequence>
<dbReference type="InterPro" id="IPR026907">
    <property type="entry name" value="GCIP-like"/>
</dbReference>
<evidence type="ECO:0000259" key="8">
    <source>
        <dbReference type="Pfam" id="PF13324"/>
    </source>
</evidence>
<feature type="domain" description="Cyclin-D1-binding protein 1-like C-terminal" evidence="9">
    <location>
        <begin position="321"/>
        <end position="389"/>
    </location>
</feature>
<name>A0A8C7E3D1_NAJNA</name>
<comment type="subcellular location">
    <subcellularLocation>
        <location evidence="2">Cytoplasm</location>
    </subcellularLocation>
    <subcellularLocation>
        <location evidence="1">Nucleus</location>
    </subcellularLocation>
</comment>